<dbReference type="PANTHER" id="PTHR24006">
    <property type="entry name" value="UBIQUITIN CARBOXYL-TERMINAL HYDROLASE"/>
    <property type="match status" value="1"/>
</dbReference>
<gene>
    <name evidence="2" type="primary">ga21579</name>
    <name evidence="2" type="ORF">PR202_ga21579</name>
</gene>
<reference evidence="2" key="1">
    <citation type="journal article" date="2018" name="DNA Res.">
        <title>Multiple hybrid de novo genome assembly of finger millet, an orphan allotetraploid crop.</title>
        <authorList>
            <person name="Hatakeyama M."/>
            <person name="Aluri S."/>
            <person name="Balachadran M.T."/>
            <person name="Sivarajan S.R."/>
            <person name="Patrignani A."/>
            <person name="Gruter S."/>
            <person name="Poveda L."/>
            <person name="Shimizu-Inatsugi R."/>
            <person name="Baeten J."/>
            <person name="Francoijs K.J."/>
            <person name="Nataraja K.N."/>
            <person name="Reddy Y.A.N."/>
            <person name="Phadnis S."/>
            <person name="Ravikumar R.L."/>
            <person name="Schlapbach R."/>
            <person name="Sreeman S.M."/>
            <person name="Shimizu K.K."/>
        </authorList>
    </citation>
    <scope>NUCLEOTIDE SEQUENCE</scope>
</reference>
<dbReference type="InterPro" id="IPR028889">
    <property type="entry name" value="USP"/>
</dbReference>
<dbReference type="EMBL" id="BQKI01000010">
    <property type="protein sequence ID" value="GJN04065.1"/>
    <property type="molecule type" value="Genomic_DNA"/>
</dbReference>
<dbReference type="InterPro" id="IPR038765">
    <property type="entry name" value="Papain-like_cys_pep_sf"/>
</dbReference>
<dbReference type="AlphaFoldDB" id="A0AAV5D1E5"/>
<proteinExistence type="predicted"/>
<dbReference type="Pfam" id="PF00443">
    <property type="entry name" value="UCH"/>
    <property type="match status" value="1"/>
</dbReference>
<dbReference type="GO" id="GO:0016579">
    <property type="term" value="P:protein deubiquitination"/>
    <property type="evidence" value="ECO:0007669"/>
    <property type="project" value="InterPro"/>
</dbReference>
<evidence type="ECO:0000313" key="2">
    <source>
        <dbReference type="EMBL" id="GJN04065.1"/>
    </source>
</evidence>
<organism evidence="2 3">
    <name type="scientific">Eleusine coracana subsp. coracana</name>
    <dbReference type="NCBI Taxonomy" id="191504"/>
    <lineage>
        <taxon>Eukaryota</taxon>
        <taxon>Viridiplantae</taxon>
        <taxon>Streptophyta</taxon>
        <taxon>Embryophyta</taxon>
        <taxon>Tracheophyta</taxon>
        <taxon>Spermatophyta</taxon>
        <taxon>Magnoliopsida</taxon>
        <taxon>Liliopsida</taxon>
        <taxon>Poales</taxon>
        <taxon>Poaceae</taxon>
        <taxon>PACMAD clade</taxon>
        <taxon>Chloridoideae</taxon>
        <taxon>Cynodonteae</taxon>
        <taxon>Eleusininae</taxon>
        <taxon>Eleusine</taxon>
    </lineage>
</organism>
<keyword evidence="3" id="KW-1185">Reference proteome</keyword>
<sequence length="81" mass="9239">MLCGQEHHLSSVGVVEHIGTVSVEKGHYVAYVRARKLGNPEQQGSYSHSWFRADDSTISEVSVEDVLKRQAYILFYERLED</sequence>
<reference evidence="2" key="2">
    <citation type="submission" date="2021-12" db="EMBL/GenBank/DDBJ databases">
        <title>Resequencing data analysis of finger millet.</title>
        <authorList>
            <person name="Hatakeyama M."/>
            <person name="Aluri S."/>
            <person name="Balachadran M.T."/>
            <person name="Sivarajan S.R."/>
            <person name="Poveda L."/>
            <person name="Shimizu-Inatsugi R."/>
            <person name="Schlapbach R."/>
            <person name="Sreeman S.M."/>
            <person name="Shimizu K.K."/>
        </authorList>
    </citation>
    <scope>NUCLEOTIDE SEQUENCE</scope>
</reference>
<dbReference type="GO" id="GO:0005634">
    <property type="term" value="C:nucleus"/>
    <property type="evidence" value="ECO:0007669"/>
    <property type="project" value="TreeGrafter"/>
</dbReference>
<dbReference type="Proteomes" id="UP001054889">
    <property type="component" value="Unassembled WGS sequence"/>
</dbReference>
<evidence type="ECO:0000259" key="1">
    <source>
        <dbReference type="PROSITE" id="PS50235"/>
    </source>
</evidence>
<dbReference type="GO" id="GO:0004843">
    <property type="term" value="F:cysteine-type deubiquitinase activity"/>
    <property type="evidence" value="ECO:0007669"/>
    <property type="project" value="InterPro"/>
</dbReference>
<dbReference type="GO" id="GO:0005829">
    <property type="term" value="C:cytosol"/>
    <property type="evidence" value="ECO:0007669"/>
    <property type="project" value="TreeGrafter"/>
</dbReference>
<evidence type="ECO:0000313" key="3">
    <source>
        <dbReference type="Proteomes" id="UP001054889"/>
    </source>
</evidence>
<dbReference type="InterPro" id="IPR001394">
    <property type="entry name" value="Peptidase_C19_UCH"/>
</dbReference>
<dbReference type="PROSITE" id="PS50235">
    <property type="entry name" value="USP_3"/>
    <property type="match status" value="1"/>
</dbReference>
<dbReference type="InterPro" id="IPR050164">
    <property type="entry name" value="Peptidase_C19"/>
</dbReference>
<comment type="caution">
    <text evidence="2">The sequence shown here is derived from an EMBL/GenBank/DDBJ whole genome shotgun (WGS) entry which is preliminary data.</text>
</comment>
<dbReference type="PANTHER" id="PTHR24006:SF807">
    <property type="entry name" value="OS08G0527100 PROTEIN"/>
    <property type="match status" value="1"/>
</dbReference>
<name>A0AAV5D1E5_ELECO</name>
<dbReference type="Gene3D" id="3.90.70.10">
    <property type="entry name" value="Cysteine proteinases"/>
    <property type="match status" value="1"/>
</dbReference>
<accession>A0AAV5D1E5</accession>
<dbReference type="SUPFAM" id="SSF54001">
    <property type="entry name" value="Cysteine proteinases"/>
    <property type="match status" value="1"/>
</dbReference>
<protein>
    <recommendedName>
        <fullName evidence="1">USP domain-containing protein</fullName>
    </recommendedName>
</protein>
<feature type="domain" description="USP" evidence="1">
    <location>
        <begin position="1"/>
        <end position="79"/>
    </location>
</feature>